<name>V9DJF1_9EURO</name>
<reference evidence="1 2" key="1">
    <citation type="submission" date="2013-03" db="EMBL/GenBank/DDBJ databases">
        <title>The Genome Sequence of Cladophialophora carrionii CBS 160.54.</title>
        <authorList>
            <consortium name="The Broad Institute Genomics Platform"/>
            <person name="Cuomo C."/>
            <person name="de Hoog S."/>
            <person name="Gorbushina A."/>
            <person name="Walker B."/>
            <person name="Young S.K."/>
            <person name="Zeng Q."/>
            <person name="Gargeya S."/>
            <person name="Fitzgerald M."/>
            <person name="Haas B."/>
            <person name="Abouelleil A."/>
            <person name="Allen A.W."/>
            <person name="Alvarado L."/>
            <person name="Arachchi H.M."/>
            <person name="Berlin A.M."/>
            <person name="Chapman S.B."/>
            <person name="Gainer-Dewar J."/>
            <person name="Goldberg J."/>
            <person name="Griggs A."/>
            <person name="Gujja S."/>
            <person name="Hansen M."/>
            <person name="Howarth C."/>
            <person name="Imamovic A."/>
            <person name="Ireland A."/>
            <person name="Larimer J."/>
            <person name="McCowan C."/>
            <person name="Murphy C."/>
            <person name="Pearson M."/>
            <person name="Poon T.W."/>
            <person name="Priest M."/>
            <person name="Roberts A."/>
            <person name="Saif S."/>
            <person name="Shea T."/>
            <person name="Sisk P."/>
            <person name="Sykes S."/>
            <person name="Wortman J."/>
            <person name="Nusbaum C."/>
            <person name="Birren B."/>
        </authorList>
    </citation>
    <scope>NUCLEOTIDE SEQUENCE [LARGE SCALE GENOMIC DNA]</scope>
    <source>
        <strain evidence="1 2">CBS 160.54</strain>
    </source>
</reference>
<proteinExistence type="predicted"/>
<protein>
    <submittedName>
        <fullName evidence="1">Uncharacterized protein</fullName>
    </submittedName>
</protein>
<evidence type="ECO:0000313" key="2">
    <source>
        <dbReference type="Proteomes" id="UP000030678"/>
    </source>
</evidence>
<dbReference type="Proteomes" id="UP000030678">
    <property type="component" value="Unassembled WGS sequence"/>
</dbReference>
<dbReference type="OrthoDB" id="5418574at2759"/>
<dbReference type="GeneID" id="19988785"/>
<dbReference type="RefSeq" id="XP_008724505.1">
    <property type="nucleotide sequence ID" value="XM_008726283.1"/>
</dbReference>
<sequence length="170" mass="19511">MSLVTDEVLLRLWLQAQEKGSRENVSVKFWLHFYCKYVFPGKVWVVSAENEPSVLEPSLRTDLKVEYLGDVLLELLHHHELKRSDASNSDIETVEHQAYGNSISYLAAHPEISRIYAVTSFGTKARIWTCIPDAHIISNLCSDLQLLQTGRNTSKCTLRRQQSYEKDMTI</sequence>
<gene>
    <name evidence="1" type="ORF">G647_10292</name>
</gene>
<dbReference type="AlphaFoldDB" id="V9DJF1"/>
<dbReference type="EMBL" id="KB822700">
    <property type="protein sequence ID" value="ETI26846.1"/>
    <property type="molecule type" value="Genomic_DNA"/>
</dbReference>
<organism evidence="1 2">
    <name type="scientific">Cladophialophora carrionii CBS 160.54</name>
    <dbReference type="NCBI Taxonomy" id="1279043"/>
    <lineage>
        <taxon>Eukaryota</taxon>
        <taxon>Fungi</taxon>
        <taxon>Dikarya</taxon>
        <taxon>Ascomycota</taxon>
        <taxon>Pezizomycotina</taxon>
        <taxon>Eurotiomycetes</taxon>
        <taxon>Chaetothyriomycetidae</taxon>
        <taxon>Chaetothyriales</taxon>
        <taxon>Herpotrichiellaceae</taxon>
        <taxon>Cladophialophora</taxon>
    </lineage>
</organism>
<dbReference type="HOGENOM" id="CLU_117744_0_0_1"/>
<accession>V9DJF1</accession>
<dbReference type="VEuPathDB" id="FungiDB:G647_10292"/>
<evidence type="ECO:0000313" key="1">
    <source>
        <dbReference type="EMBL" id="ETI26846.1"/>
    </source>
</evidence>